<proteinExistence type="predicted"/>
<dbReference type="SMART" id="SM00079">
    <property type="entry name" value="PBPe"/>
    <property type="match status" value="1"/>
</dbReference>
<dbReference type="PROSITE" id="PS51257">
    <property type="entry name" value="PROKAR_LIPOPROTEIN"/>
    <property type="match status" value="1"/>
</dbReference>
<dbReference type="EMBL" id="BAAARA010000002">
    <property type="protein sequence ID" value="GAA2334950.1"/>
    <property type="molecule type" value="Genomic_DNA"/>
</dbReference>
<dbReference type="InterPro" id="IPR001320">
    <property type="entry name" value="Iontro_rcpt_C"/>
</dbReference>
<evidence type="ECO:0000313" key="5">
    <source>
        <dbReference type="EMBL" id="GAA2334950.1"/>
    </source>
</evidence>
<protein>
    <submittedName>
        <fullName evidence="5">Basic amino acid ABC transporter substrate-binding protein</fullName>
    </submittedName>
</protein>
<feature type="chain" id="PRO_5046962819" evidence="2">
    <location>
        <begin position="22"/>
        <end position="271"/>
    </location>
</feature>
<evidence type="ECO:0000313" key="6">
    <source>
        <dbReference type="Proteomes" id="UP001501218"/>
    </source>
</evidence>
<evidence type="ECO:0000256" key="2">
    <source>
        <dbReference type="SAM" id="SignalP"/>
    </source>
</evidence>
<dbReference type="Gene3D" id="3.40.190.10">
    <property type="entry name" value="Periplasmic binding protein-like II"/>
    <property type="match status" value="2"/>
</dbReference>
<sequence>MARRRTLRALALLPAVAVALAAAGCAESTKSEGTVAGGEISLVEPGTLTTCTHLPYEPFQFKQGGKTVGFDVDLVDLVARDLGVEQKIVDAPFDEGIQSGESLNSGQCDVAAAAMTITEERKKNLDFSDPYFSAEQALLVKKGSEITDLSQLDGKTLGVQVGTTGQIYAEENKDKFGYKIKVFDDLALQQTDVRTGGVAAAINDNGVLLNFAKNHPDTEVTKEFTTGDKYGIGVQKGNKALLAKVNESLAKAKQSGEYDKIYEKWFGAKPE</sequence>
<keyword evidence="1 2" id="KW-0732">Signal</keyword>
<keyword evidence="6" id="KW-1185">Reference proteome</keyword>
<comment type="caution">
    <text evidence="5">The sequence shown here is derived from an EMBL/GenBank/DDBJ whole genome shotgun (WGS) entry which is preliminary data.</text>
</comment>
<feature type="domain" description="Ionotropic glutamate receptor C-terminal" evidence="4">
    <location>
        <begin position="47"/>
        <end position="268"/>
    </location>
</feature>
<accession>A0ABN3FQ47</accession>
<dbReference type="CDD" id="cd13624">
    <property type="entry name" value="PBP2_Arg_Lys_His"/>
    <property type="match status" value="1"/>
</dbReference>
<gene>
    <name evidence="5" type="ORF">GCM10009854_08470</name>
</gene>
<evidence type="ECO:0000256" key="1">
    <source>
        <dbReference type="ARBA" id="ARBA00022729"/>
    </source>
</evidence>
<dbReference type="RefSeq" id="WP_344126736.1">
    <property type="nucleotide sequence ID" value="NZ_BAAARA010000002.1"/>
</dbReference>
<name>A0ABN3FQ47_9PSEU</name>
<dbReference type="Pfam" id="PF00497">
    <property type="entry name" value="SBP_bac_3"/>
    <property type="match status" value="1"/>
</dbReference>
<organism evidence="5 6">
    <name type="scientific">Saccharopolyspora halophila</name>
    <dbReference type="NCBI Taxonomy" id="405551"/>
    <lineage>
        <taxon>Bacteria</taxon>
        <taxon>Bacillati</taxon>
        <taxon>Actinomycetota</taxon>
        <taxon>Actinomycetes</taxon>
        <taxon>Pseudonocardiales</taxon>
        <taxon>Pseudonocardiaceae</taxon>
        <taxon>Saccharopolyspora</taxon>
    </lineage>
</organism>
<evidence type="ECO:0000259" key="3">
    <source>
        <dbReference type="SMART" id="SM00062"/>
    </source>
</evidence>
<dbReference type="PANTHER" id="PTHR35936:SF17">
    <property type="entry name" value="ARGININE-BINDING EXTRACELLULAR PROTEIN ARTP"/>
    <property type="match status" value="1"/>
</dbReference>
<reference evidence="5 6" key="1">
    <citation type="journal article" date="2019" name="Int. J. Syst. Evol. Microbiol.">
        <title>The Global Catalogue of Microorganisms (GCM) 10K type strain sequencing project: providing services to taxonomists for standard genome sequencing and annotation.</title>
        <authorList>
            <consortium name="The Broad Institute Genomics Platform"/>
            <consortium name="The Broad Institute Genome Sequencing Center for Infectious Disease"/>
            <person name="Wu L."/>
            <person name="Ma J."/>
        </authorList>
    </citation>
    <scope>NUCLEOTIDE SEQUENCE [LARGE SCALE GENOMIC DNA]</scope>
    <source>
        <strain evidence="5 6">JCM 16221</strain>
    </source>
</reference>
<dbReference type="Proteomes" id="UP001501218">
    <property type="component" value="Unassembled WGS sequence"/>
</dbReference>
<dbReference type="InterPro" id="IPR001638">
    <property type="entry name" value="Solute-binding_3/MltF_N"/>
</dbReference>
<evidence type="ECO:0000259" key="4">
    <source>
        <dbReference type="SMART" id="SM00079"/>
    </source>
</evidence>
<feature type="signal peptide" evidence="2">
    <location>
        <begin position="1"/>
        <end position="21"/>
    </location>
</feature>
<dbReference type="PANTHER" id="PTHR35936">
    <property type="entry name" value="MEMBRANE-BOUND LYTIC MUREIN TRANSGLYCOSYLASE F"/>
    <property type="match status" value="1"/>
</dbReference>
<dbReference type="SMART" id="SM00062">
    <property type="entry name" value="PBPb"/>
    <property type="match status" value="1"/>
</dbReference>
<dbReference type="SUPFAM" id="SSF53850">
    <property type="entry name" value="Periplasmic binding protein-like II"/>
    <property type="match status" value="1"/>
</dbReference>
<feature type="domain" description="Solute-binding protein family 3/N-terminal" evidence="3">
    <location>
        <begin position="47"/>
        <end position="269"/>
    </location>
</feature>